<gene>
    <name evidence="8" type="ORF">A5642_11100</name>
</gene>
<sequence>MNLAAIDFGTVHTDAIIQNVVGSVLYFLVGVLVLAAGFVMVDVLTPGNLRRQVFVERRPNAVAVTAAMDVSLAAIIITAIHASSDRLGQGLIDTLIYGLIGVALQGLALVAVELLAPGHFRNDINAEEFHPAALSVAVVLLAVGGINAAALT</sequence>
<dbReference type="RefSeq" id="WP_064857667.1">
    <property type="nucleotide sequence ID" value="NZ_LZSF01000037.1"/>
</dbReference>
<dbReference type="Proteomes" id="UP000093962">
    <property type="component" value="Unassembled WGS sequence"/>
</dbReference>
<keyword evidence="6 7" id="KW-0472">Membrane</keyword>
<evidence type="ECO:0000256" key="7">
    <source>
        <dbReference type="SAM" id="Phobius"/>
    </source>
</evidence>
<dbReference type="EMBL" id="LZSF01000037">
    <property type="protein sequence ID" value="OBA91120.1"/>
    <property type="molecule type" value="Genomic_DNA"/>
</dbReference>
<feature type="transmembrane region" description="Helical" evidence="7">
    <location>
        <begin position="61"/>
        <end position="82"/>
    </location>
</feature>
<evidence type="ECO:0008006" key="10">
    <source>
        <dbReference type="Google" id="ProtNLM"/>
    </source>
</evidence>
<keyword evidence="4 7" id="KW-0812">Transmembrane</keyword>
<evidence type="ECO:0000313" key="9">
    <source>
        <dbReference type="Proteomes" id="UP000093962"/>
    </source>
</evidence>
<dbReference type="GO" id="GO:0005886">
    <property type="term" value="C:plasma membrane"/>
    <property type="evidence" value="ECO:0007669"/>
    <property type="project" value="UniProtKB-SubCell"/>
</dbReference>
<dbReference type="OrthoDB" id="5191770at2"/>
<name>A0A1A0N0E4_MYCMU</name>
<feature type="transmembrane region" description="Helical" evidence="7">
    <location>
        <begin position="94"/>
        <end position="112"/>
    </location>
</feature>
<protein>
    <recommendedName>
        <fullName evidence="10">DUF350 domain-containing protein</fullName>
    </recommendedName>
</protein>
<dbReference type="Pfam" id="PF03994">
    <property type="entry name" value="DUF350"/>
    <property type="match status" value="1"/>
</dbReference>
<evidence type="ECO:0000256" key="3">
    <source>
        <dbReference type="ARBA" id="ARBA00022475"/>
    </source>
</evidence>
<keyword evidence="3" id="KW-1003">Cell membrane</keyword>
<organism evidence="8 9">
    <name type="scientific">Mycolicibacterium mucogenicum</name>
    <name type="common">Mycobacterium mucogenicum</name>
    <dbReference type="NCBI Taxonomy" id="56689"/>
    <lineage>
        <taxon>Bacteria</taxon>
        <taxon>Bacillati</taxon>
        <taxon>Actinomycetota</taxon>
        <taxon>Actinomycetes</taxon>
        <taxon>Mycobacteriales</taxon>
        <taxon>Mycobacteriaceae</taxon>
        <taxon>Mycolicibacterium</taxon>
    </lineage>
</organism>
<feature type="transmembrane region" description="Helical" evidence="7">
    <location>
        <begin position="132"/>
        <end position="151"/>
    </location>
</feature>
<proteinExistence type="inferred from homology"/>
<evidence type="ECO:0000256" key="5">
    <source>
        <dbReference type="ARBA" id="ARBA00022989"/>
    </source>
</evidence>
<dbReference type="AlphaFoldDB" id="A0A1A0N0E4"/>
<accession>A0A1A0N0E4</accession>
<reference evidence="8 9" key="1">
    <citation type="submission" date="2016-06" db="EMBL/GenBank/DDBJ databases">
        <authorList>
            <person name="Kjaerup R.B."/>
            <person name="Dalgaard T.S."/>
            <person name="Juul-Madsen H.R."/>
        </authorList>
    </citation>
    <scope>NUCLEOTIDE SEQUENCE [LARGE SCALE GENOMIC DNA]</scope>
    <source>
        <strain evidence="8 9">1199456.5</strain>
    </source>
</reference>
<evidence type="ECO:0000313" key="8">
    <source>
        <dbReference type="EMBL" id="OBA91120.1"/>
    </source>
</evidence>
<comment type="subcellular location">
    <subcellularLocation>
        <location evidence="1">Cell membrane</location>
        <topology evidence="1">Multi-pass membrane protein</topology>
    </subcellularLocation>
</comment>
<comment type="similarity">
    <text evidence="2">Belongs to the UPF0719 family.</text>
</comment>
<dbReference type="InterPro" id="IPR007140">
    <property type="entry name" value="DUF350"/>
</dbReference>
<keyword evidence="5 7" id="KW-1133">Transmembrane helix</keyword>
<evidence type="ECO:0000256" key="4">
    <source>
        <dbReference type="ARBA" id="ARBA00022692"/>
    </source>
</evidence>
<evidence type="ECO:0000256" key="6">
    <source>
        <dbReference type="ARBA" id="ARBA00023136"/>
    </source>
</evidence>
<evidence type="ECO:0000256" key="1">
    <source>
        <dbReference type="ARBA" id="ARBA00004651"/>
    </source>
</evidence>
<comment type="caution">
    <text evidence="8">The sequence shown here is derived from an EMBL/GenBank/DDBJ whole genome shotgun (WGS) entry which is preliminary data.</text>
</comment>
<evidence type="ECO:0000256" key="2">
    <source>
        <dbReference type="ARBA" id="ARBA00005779"/>
    </source>
</evidence>
<feature type="transmembrane region" description="Helical" evidence="7">
    <location>
        <begin position="20"/>
        <end position="41"/>
    </location>
</feature>